<keyword evidence="5" id="KW-0547">Nucleotide-binding</keyword>
<dbReference type="Gene3D" id="3.40.50.300">
    <property type="entry name" value="P-loop containing nucleotide triphosphate hydrolases"/>
    <property type="match status" value="1"/>
</dbReference>
<dbReference type="STRING" id="568069.A0A1J1ISJ5"/>
<dbReference type="GO" id="GO:0003688">
    <property type="term" value="F:DNA replication origin binding"/>
    <property type="evidence" value="ECO:0007669"/>
    <property type="project" value="TreeGrafter"/>
</dbReference>
<dbReference type="InterPro" id="IPR041664">
    <property type="entry name" value="AAA_16"/>
</dbReference>
<evidence type="ECO:0000259" key="11">
    <source>
        <dbReference type="SMART" id="SM00382"/>
    </source>
</evidence>
<dbReference type="SUPFAM" id="SSF52540">
    <property type="entry name" value="P-loop containing nucleoside triphosphate hydrolases"/>
    <property type="match status" value="1"/>
</dbReference>
<evidence type="ECO:0000256" key="1">
    <source>
        <dbReference type="ARBA" id="ARBA00004123"/>
    </source>
</evidence>
<evidence type="ECO:0000313" key="13">
    <source>
        <dbReference type="Proteomes" id="UP000183832"/>
    </source>
</evidence>
<keyword evidence="13" id="KW-1185">Reference proteome</keyword>
<feature type="domain" description="AAA+ ATPase" evidence="11">
    <location>
        <begin position="43"/>
        <end position="202"/>
    </location>
</feature>
<dbReference type="InterPro" id="IPR016527">
    <property type="entry name" value="ORC4"/>
</dbReference>
<gene>
    <name evidence="12" type="ORF">CLUMA_CG016393</name>
</gene>
<dbReference type="PANTHER" id="PTHR12087:SF0">
    <property type="entry name" value="ORIGIN RECOGNITION COMPLEX SUBUNIT 4"/>
    <property type="match status" value="1"/>
</dbReference>
<keyword evidence="8 10" id="KW-0539">Nucleus</keyword>
<accession>A0A1J1ISJ5</accession>
<evidence type="ECO:0000256" key="2">
    <source>
        <dbReference type="ARBA" id="ARBA00005334"/>
    </source>
</evidence>
<dbReference type="OrthoDB" id="343623at2759"/>
<comment type="function">
    <text evidence="10">Component of the origin recognition complex (ORC) that binds origins of replication.</text>
</comment>
<evidence type="ECO:0000256" key="9">
    <source>
        <dbReference type="ARBA" id="ARBA00046777"/>
    </source>
</evidence>
<proteinExistence type="inferred from homology"/>
<dbReference type="Pfam" id="PF13191">
    <property type="entry name" value="AAA_16"/>
    <property type="match status" value="1"/>
</dbReference>
<dbReference type="GO" id="GO:0005524">
    <property type="term" value="F:ATP binding"/>
    <property type="evidence" value="ECO:0007669"/>
    <property type="project" value="UniProtKB-KW"/>
</dbReference>
<reference evidence="12 13" key="1">
    <citation type="submission" date="2015-04" db="EMBL/GenBank/DDBJ databases">
        <authorList>
            <person name="Syromyatnikov M.Y."/>
            <person name="Popov V.N."/>
        </authorList>
    </citation>
    <scope>NUCLEOTIDE SEQUENCE [LARGE SCALE GENOMIC DNA]</scope>
</reference>
<comment type="similarity">
    <text evidence="2 10">Belongs to the ORC4 family.</text>
</comment>
<keyword evidence="4 10" id="KW-0235">DNA replication</keyword>
<evidence type="ECO:0000256" key="10">
    <source>
        <dbReference type="PIRNR" id="PIRNR007858"/>
    </source>
</evidence>
<dbReference type="GO" id="GO:0006270">
    <property type="term" value="P:DNA replication initiation"/>
    <property type="evidence" value="ECO:0007669"/>
    <property type="project" value="TreeGrafter"/>
</dbReference>
<dbReference type="InterPro" id="IPR027417">
    <property type="entry name" value="P-loop_NTPase"/>
</dbReference>
<dbReference type="InterPro" id="IPR003593">
    <property type="entry name" value="AAA+_ATPase"/>
</dbReference>
<evidence type="ECO:0000256" key="4">
    <source>
        <dbReference type="ARBA" id="ARBA00022705"/>
    </source>
</evidence>
<dbReference type="PANTHER" id="PTHR12087">
    <property type="entry name" value="ORIGIN RECOGNITION COMPLEX SUBUNIT 4"/>
    <property type="match status" value="1"/>
</dbReference>
<evidence type="ECO:0000256" key="5">
    <source>
        <dbReference type="ARBA" id="ARBA00022741"/>
    </source>
</evidence>
<dbReference type="InterPro" id="IPR032705">
    <property type="entry name" value="ORC4_C"/>
</dbReference>
<organism evidence="12 13">
    <name type="scientific">Clunio marinus</name>
    <dbReference type="NCBI Taxonomy" id="568069"/>
    <lineage>
        <taxon>Eukaryota</taxon>
        <taxon>Metazoa</taxon>
        <taxon>Ecdysozoa</taxon>
        <taxon>Arthropoda</taxon>
        <taxon>Hexapoda</taxon>
        <taxon>Insecta</taxon>
        <taxon>Pterygota</taxon>
        <taxon>Neoptera</taxon>
        <taxon>Endopterygota</taxon>
        <taxon>Diptera</taxon>
        <taxon>Nematocera</taxon>
        <taxon>Chironomoidea</taxon>
        <taxon>Chironomidae</taxon>
        <taxon>Clunio</taxon>
    </lineage>
</organism>
<evidence type="ECO:0000256" key="8">
    <source>
        <dbReference type="ARBA" id="ARBA00023242"/>
    </source>
</evidence>
<dbReference type="SMART" id="SM00382">
    <property type="entry name" value="AAA"/>
    <property type="match status" value="1"/>
</dbReference>
<dbReference type="Proteomes" id="UP000183832">
    <property type="component" value="Unassembled WGS sequence"/>
</dbReference>
<name>A0A1J1ISJ5_9DIPT</name>
<comment type="subunit">
    <text evidence="9">Component of ORC, a complex composed of at least 6 subunits: ORC1, ORC2, ORC3, ORC4, ORC5 and ORC6. ORC is regulated in a cell-cycle dependent manner. It is sequentially assembled at the exit from anaphase of mitosis and disassembled as cells enter S phase. Interacts with DBF4. Interacts with POLQ.</text>
</comment>
<keyword evidence="7 10" id="KW-0238">DNA-binding</keyword>
<dbReference type="Pfam" id="PF14629">
    <property type="entry name" value="ORC4_C"/>
    <property type="match status" value="1"/>
</dbReference>
<dbReference type="GO" id="GO:0005664">
    <property type="term" value="C:nuclear origin of replication recognition complex"/>
    <property type="evidence" value="ECO:0007669"/>
    <property type="project" value="TreeGrafter"/>
</dbReference>
<dbReference type="FunFam" id="3.40.50.300:FF:000649">
    <property type="entry name" value="Origin recognition complex subunit 4"/>
    <property type="match status" value="1"/>
</dbReference>
<evidence type="ECO:0000256" key="3">
    <source>
        <dbReference type="ARBA" id="ARBA00019083"/>
    </source>
</evidence>
<dbReference type="PIRSF" id="PIRSF007858">
    <property type="entry name" value="ORC4"/>
    <property type="match status" value="1"/>
</dbReference>
<protein>
    <recommendedName>
        <fullName evidence="3 10">Origin recognition complex subunit 4</fullName>
    </recommendedName>
</protein>
<evidence type="ECO:0000313" key="12">
    <source>
        <dbReference type="EMBL" id="CRL03104.1"/>
    </source>
</evidence>
<dbReference type="EMBL" id="CVRI01000059">
    <property type="protein sequence ID" value="CRL03104.1"/>
    <property type="molecule type" value="Genomic_DNA"/>
</dbReference>
<comment type="subcellular location">
    <subcellularLocation>
        <location evidence="1 10">Nucleus</location>
    </subcellularLocation>
</comment>
<evidence type="ECO:0000256" key="6">
    <source>
        <dbReference type="ARBA" id="ARBA00022840"/>
    </source>
</evidence>
<sequence>MKNIENIRKFLKERLQQDTTTLYGYENERNQVIDLLARAANGESNSALLVGPRKCGKTTLVNSAILRLLQRESFVTNTSIISLNGLVHIDDRSALKSITSQMNLNREVEGKVFNSFSENLSFLLSCLKKGAKNQGLIFIIEEFDLFCAHHNQTLLYNLFDVAQSAQTPICVLGLTQRLDVMELLEKRVKSRFSHRQIFLLQENNFNDYLEIFKKLLKLPKPYEFDEWKSQKMSLEFSETNVTKLPFLRRIFDPTSFNFHKNSITEWNKSIKKLCGDEKMVKSLESFFHFDSSIASLKLLMFQFISKLSICNYEKLRSSDLIKLIERVKEDDKVTLITGLSVLEVCLLIAIKHHCDIYDNDPFNFEIIFTRFDKFSVKSTSMQNISRETILRCFENLRHLELIAPVGIEGKVQKEYQMYKSLIFASQIDDAVHKYQNLPTEVEQWAKSSLI</sequence>
<keyword evidence="6" id="KW-0067">ATP-binding</keyword>
<evidence type="ECO:0000256" key="7">
    <source>
        <dbReference type="ARBA" id="ARBA00023125"/>
    </source>
</evidence>
<dbReference type="GO" id="GO:0005737">
    <property type="term" value="C:cytoplasm"/>
    <property type="evidence" value="ECO:0007669"/>
    <property type="project" value="UniProtKB-ARBA"/>
</dbReference>
<dbReference type="AlphaFoldDB" id="A0A1J1ISJ5"/>